<organism evidence="5 6">
    <name type="scientific">Marinomonas rhizomae</name>
    <dbReference type="NCBI Taxonomy" id="491948"/>
    <lineage>
        <taxon>Bacteria</taxon>
        <taxon>Pseudomonadati</taxon>
        <taxon>Pseudomonadota</taxon>
        <taxon>Gammaproteobacteria</taxon>
        <taxon>Oceanospirillales</taxon>
        <taxon>Oceanospirillaceae</taxon>
        <taxon>Marinomonas</taxon>
    </lineage>
</organism>
<dbReference type="InterPro" id="IPR010982">
    <property type="entry name" value="Lambda_DNA-bd_dom_sf"/>
</dbReference>
<dbReference type="Pfam" id="PF13407">
    <property type="entry name" value="Peripla_BP_4"/>
    <property type="match status" value="1"/>
</dbReference>
<dbReference type="PROSITE" id="PS00356">
    <property type="entry name" value="HTH_LACI_1"/>
    <property type="match status" value="1"/>
</dbReference>
<dbReference type="PROSITE" id="PS50932">
    <property type="entry name" value="HTH_LACI_2"/>
    <property type="match status" value="1"/>
</dbReference>
<name>A0A366JFL4_9GAMM</name>
<evidence type="ECO:0000256" key="2">
    <source>
        <dbReference type="ARBA" id="ARBA00023125"/>
    </source>
</evidence>
<evidence type="ECO:0000313" key="6">
    <source>
        <dbReference type="Proteomes" id="UP000252792"/>
    </source>
</evidence>
<protein>
    <submittedName>
        <fullName evidence="5">LacI family transcriptional regulator</fullName>
    </submittedName>
</protein>
<dbReference type="EMBL" id="QNSE01000002">
    <property type="protein sequence ID" value="RBP85095.1"/>
    <property type="molecule type" value="Genomic_DNA"/>
</dbReference>
<accession>A0A366JFL4</accession>
<keyword evidence="6" id="KW-1185">Reference proteome</keyword>
<dbReference type="Gene3D" id="1.10.260.40">
    <property type="entry name" value="lambda repressor-like DNA-binding domains"/>
    <property type="match status" value="1"/>
</dbReference>
<dbReference type="GO" id="GO:0055085">
    <property type="term" value="P:transmembrane transport"/>
    <property type="evidence" value="ECO:0007669"/>
    <property type="project" value="UniProtKB-ARBA"/>
</dbReference>
<dbReference type="Gene3D" id="3.40.50.2300">
    <property type="match status" value="2"/>
</dbReference>
<dbReference type="PANTHER" id="PTHR30146:SF152">
    <property type="entry name" value="TRANSCRIPTIONAL REGULATORY PROTEIN"/>
    <property type="match status" value="1"/>
</dbReference>
<dbReference type="Pfam" id="PF00356">
    <property type="entry name" value="LacI"/>
    <property type="match status" value="1"/>
</dbReference>
<dbReference type="InterPro" id="IPR028082">
    <property type="entry name" value="Peripla_BP_I"/>
</dbReference>
<dbReference type="CDD" id="cd01392">
    <property type="entry name" value="HTH_LacI"/>
    <property type="match status" value="1"/>
</dbReference>
<gene>
    <name evidence="5" type="ORF">DFP80_10292</name>
</gene>
<reference evidence="5 6" key="1">
    <citation type="submission" date="2018-06" db="EMBL/GenBank/DDBJ databases">
        <title>Genomic Encyclopedia of Type Strains, Phase III (KMG-III): the genomes of soil and plant-associated and newly described type strains.</title>
        <authorList>
            <person name="Whitman W."/>
        </authorList>
    </citation>
    <scope>NUCLEOTIDE SEQUENCE [LARGE SCALE GENOMIC DNA]</scope>
    <source>
        <strain evidence="5 6">CECT 7377</strain>
    </source>
</reference>
<dbReference type="GO" id="GO:0003700">
    <property type="term" value="F:DNA-binding transcription factor activity"/>
    <property type="evidence" value="ECO:0007669"/>
    <property type="project" value="TreeGrafter"/>
</dbReference>
<sequence length="350" mass="38897">MSVDLLKKTTMKEVAELAGVSVATVDRVLSGRAKVSPHTKERVFAAIQQLNLQQQLSIDSSNVEVNEPLRFLFLSESGVNFLRSIENTVMEIREQFSSQNITIHTKSLYPFNVEHFIELLEVSSKQYDAIVLLCREDPAISACVNKIVKAGCPIVCFTTDLCDTSRLSYVGPNHVSAGRTAGSLMGRYIGPCSGEVVLVVSAPYRSQYERELGFRRVIREQFPNLTILESFNNHDLDEESYDSLIKLFNSGVKPLGIYNVTGGTQGVAQALKEKGWSNDVVFIGHELNDGSYDLLSQNEVDIIIDQDLKSEVLTAINVLMHHFERLQKEPVQTTSAPIITLRENMGAKIG</sequence>
<evidence type="ECO:0000256" key="3">
    <source>
        <dbReference type="ARBA" id="ARBA00023163"/>
    </source>
</evidence>
<comment type="caution">
    <text evidence="5">The sequence shown here is derived from an EMBL/GenBank/DDBJ whole genome shotgun (WGS) entry which is preliminary data.</text>
</comment>
<dbReference type="AlphaFoldDB" id="A0A366JFL4"/>
<dbReference type="GO" id="GO:0000976">
    <property type="term" value="F:transcription cis-regulatory region binding"/>
    <property type="evidence" value="ECO:0007669"/>
    <property type="project" value="TreeGrafter"/>
</dbReference>
<feature type="domain" description="HTH lacI-type" evidence="4">
    <location>
        <begin position="9"/>
        <end position="51"/>
    </location>
</feature>
<evidence type="ECO:0000259" key="4">
    <source>
        <dbReference type="PROSITE" id="PS50932"/>
    </source>
</evidence>
<dbReference type="SMART" id="SM00354">
    <property type="entry name" value="HTH_LACI"/>
    <property type="match status" value="1"/>
</dbReference>
<evidence type="ECO:0000256" key="1">
    <source>
        <dbReference type="ARBA" id="ARBA00023015"/>
    </source>
</evidence>
<dbReference type="CDD" id="cd06307">
    <property type="entry name" value="PBP1_sugar_binding"/>
    <property type="match status" value="1"/>
</dbReference>
<dbReference type="PANTHER" id="PTHR30146">
    <property type="entry name" value="LACI-RELATED TRANSCRIPTIONAL REPRESSOR"/>
    <property type="match status" value="1"/>
</dbReference>
<keyword evidence="3" id="KW-0804">Transcription</keyword>
<keyword evidence="2" id="KW-0238">DNA-binding</keyword>
<keyword evidence="1" id="KW-0805">Transcription regulation</keyword>
<dbReference type="InterPro" id="IPR025997">
    <property type="entry name" value="SBP_2_dom"/>
</dbReference>
<dbReference type="SUPFAM" id="SSF47413">
    <property type="entry name" value="lambda repressor-like DNA-binding domains"/>
    <property type="match status" value="1"/>
</dbReference>
<dbReference type="SUPFAM" id="SSF53822">
    <property type="entry name" value="Periplasmic binding protein-like I"/>
    <property type="match status" value="1"/>
</dbReference>
<proteinExistence type="predicted"/>
<evidence type="ECO:0000313" key="5">
    <source>
        <dbReference type="EMBL" id="RBP85095.1"/>
    </source>
</evidence>
<dbReference type="InterPro" id="IPR000843">
    <property type="entry name" value="HTH_LacI"/>
</dbReference>
<dbReference type="Proteomes" id="UP000252792">
    <property type="component" value="Unassembled WGS sequence"/>
</dbReference>